<dbReference type="InterPro" id="IPR051782">
    <property type="entry name" value="ABC_Transporter_VariousFunc"/>
</dbReference>
<evidence type="ECO:0000256" key="1">
    <source>
        <dbReference type="ARBA" id="ARBA00022448"/>
    </source>
</evidence>
<protein>
    <submittedName>
        <fullName evidence="5">ABC transporter ATP-binding protein</fullName>
    </submittedName>
</protein>
<evidence type="ECO:0000259" key="4">
    <source>
        <dbReference type="SMART" id="SM00382"/>
    </source>
</evidence>
<accession>A0A364RD53</accession>
<feature type="domain" description="AAA+ ATPase" evidence="4">
    <location>
        <begin position="25"/>
        <end position="208"/>
    </location>
</feature>
<evidence type="ECO:0000313" key="5">
    <source>
        <dbReference type="EMBL" id="RAU82280.1"/>
    </source>
</evidence>
<dbReference type="PROSITE" id="PS00211">
    <property type="entry name" value="ABC_TRANSPORTER_1"/>
    <property type="match status" value="1"/>
</dbReference>
<dbReference type="InterPro" id="IPR017871">
    <property type="entry name" value="ABC_transporter-like_CS"/>
</dbReference>
<dbReference type="GO" id="GO:0005524">
    <property type="term" value="F:ATP binding"/>
    <property type="evidence" value="ECO:0007669"/>
    <property type="project" value="UniProtKB-KW"/>
</dbReference>
<reference evidence="5 6" key="2">
    <citation type="submission" date="2018-07" db="EMBL/GenBank/DDBJ databases">
        <title>Pontibacter sp. 2b14 genomic sequence and assembly.</title>
        <authorList>
            <person name="Du Z.-J."/>
        </authorList>
    </citation>
    <scope>NUCLEOTIDE SEQUENCE [LARGE SCALE GENOMIC DNA]</scope>
    <source>
        <strain evidence="5 6">2b14</strain>
    </source>
</reference>
<reference evidence="5 6" key="1">
    <citation type="submission" date="2018-06" db="EMBL/GenBank/DDBJ databases">
        <authorList>
            <person name="Liu Z.-W."/>
        </authorList>
    </citation>
    <scope>NUCLEOTIDE SEQUENCE [LARGE SCALE GENOMIC DNA]</scope>
    <source>
        <strain evidence="5 6">2b14</strain>
    </source>
</reference>
<keyword evidence="3 5" id="KW-0067">ATP-binding</keyword>
<sequence length="209" mass="23538">MIRLTNYRKSYNNNLVLALPDLKLEYKLYWLKGENGIGKTTLLKSIAGIIPFEGEITVDEVSIKQHPIRYRQLVNYAEAEPVYPGFLTGNDLIRFYQKTRQAEQKQVDELIGVFGIGRYSSDKIGTYSSGMAKKLALVLAFTGNSNVILLDEPFITLDQQAQQTLNFLIEKYSNGGTTFLISSHQAFVQLNPITLLVADKTIQVQPILC</sequence>
<dbReference type="InterPro" id="IPR027417">
    <property type="entry name" value="P-loop_NTPase"/>
</dbReference>
<evidence type="ECO:0000256" key="3">
    <source>
        <dbReference type="ARBA" id="ARBA00022840"/>
    </source>
</evidence>
<gene>
    <name evidence="5" type="ORF">DP923_10845</name>
</gene>
<dbReference type="PANTHER" id="PTHR42939:SF1">
    <property type="entry name" value="ABC TRANSPORTER ATP-BINDING PROTEIN ALBC-RELATED"/>
    <property type="match status" value="1"/>
</dbReference>
<organism evidence="5 6">
    <name type="scientific">Pontibacter arcticus</name>
    <dbReference type="NCBI Taxonomy" id="2080288"/>
    <lineage>
        <taxon>Bacteria</taxon>
        <taxon>Pseudomonadati</taxon>
        <taxon>Bacteroidota</taxon>
        <taxon>Cytophagia</taxon>
        <taxon>Cytophagales</taxon>
        <taxon>Hymenobacteraceae</taxon>
        <taxon>Pontibacter</taxon>
    </lineage>
</organism>
<comment type="caution">
    <text evidence="5">The sequence shown here is derived from an EMBL/GenBank/DDBJ whole genome shotgun (WGS) entry which is preliminary data.</text>
</comment>
<keyword evidence="1" id="KW-0813">Transport</keyword>
<keyword evidence="2" id="KW-0547">Nucleotide-binding</keyword>
<dbReference type="Gene3D" id="3.40.50.300">
    <property type="entry name" value="P-loop containing nucleotide triphosphate hydrolases"/>
    <property type="match status" value="1"/>
</dbReference>
<dbReference type="Pfam" id="PF00005">
    <property type="entry name" value="ABC_tran"/>
    <property type="match status" value="1"/>
</dbReference>
<evidence type="ECO:0000313" key="6">
    <source>
        <dbReference type="Proteomes" id="UP000251692"/>
    </source>
</evidence>
<dbReference type="InterPro" id="IPR003439">
    <property type="entry name" value="ABC_transporter-like_ATP-bd"/>
</dbReference>
<dbReference type="InterPro" id="IPR003593">
    <property type="entry name" value="AAA+_ATPase"/>
</dbReference>
<dbReference type="GO" id="GO:0016887">
    <property type="term" value="F:ATP hydrolysis activity"/>
    <property type="evidence" value="ECO:0007669"/>
    <property type="project" value="InterPro"/>
</dbReference>
<evidence type="ECO:0000256" key="2">
    <source>
        <dbReference type="ARBA" id="ARBA00022741"/>
    </source>
</evidence>
<proteinExistence type="predicted"/>
<dbReference type="SUPFAM" id="SSF52540">
    <property type="entry name" value="P-loop containing nucleoside triphosphate hydrolases"/>
    <property type="match status" value="1"/>
</dbReference>
<dbReference type="PANTHER" id="PTHR42939">
    <property type="entry name" value="ABC TRANSPORTER ATP-BINDING PROTEIN ALBC-RELATED"/>
    <property type="match status" value="1"/>
</dbReference>
<dbReference type="AlphaFoldDB" id="A0A364RD53"/>
<dbReference type="RefSeq" id="WP_112305873.1">
    <property type="nucleotide sequence ID" value="NZ_QMDV01000003.1"/>
</dbReference>
<dbReference type="EMBL" id="QMDV01000003">
    <property type="protein sequence ID" value="RAU82280.1"/>
    <property type="molecule type" value="Genomic_DNA"/>
</dbReference>
<dbReference type="SMART" id="SM00382">
    <property type="entry name" value="AAA"/>
    <property type="match status" value="1"/>
</dbReference>
<name>A0A364RD53_9BACT</name>
<dbReference type="OrthoDB" id="9801987at2"/>
<keyword evidence="6" id="KW-1185">Reference proteome</keyword>
<dbReference type="Proteomes" id="UP000251692">
    <property type="component" value="Unassembled WGS sequence"/>
</dbReference>